<keyword evidence="1" id="KW-0805">Transcription regulation</keyword>
<feature type="domain" description="HTH araC/xylS-type" evidence="3">
    <location>
        <begin position="193"/>
        <end position="291"/>
    </location>
</feature>
<organism evidence="4 5">
    <name type="scientific">Caulobacter rhizosphaerae</name>
    <dbReference type="NCBI Taxonomy" id="2010972"/>
    <lineage>
        <taxon>Bacteria</taxon>
        <taxon>Pseudomonadati</taxon>
        <taxon>Pseudomonadota</taxon>
        <taxon>Alphaproteobacteria</taxon>
        <taxon>Caulobacterales</taxon>
        <taxon>Caulobacteraceae</taxon>
        <taxon>Caulobacter</taxon>
    </lineage>
</organism>
<comment type="caution">
    <text evidence="4">The sequence shown here is derived from an EMBL/GenBank/DDBJ whole genome shotgun (WGS) entry which is preliminary data.</text>
</comment>
<keyword evidence="5" id="KW-1185">Reference proteome</keyword>
<dbReference type="SUPFAM" id="SSF46689">
    <property type="entry name" value="Homeodomain-like"/>
    <property type="match status" value="2"/>
</dbReference>
<gene>
    <name evidence="4" type="ORF">J2800_002386</name>
</gene>
<dbReference type="PANTHER" id="PTHR43436:SF1">
    <property type="entry name" value="TRANSCRIPTIONAL REGULATORY PROTEIN"/>
    <property type="match status" value="1"/>
</dbReference>
<accession>A0ABU1MZN0</accession>
<evidence type="ECO:0000256" key="1">
    <source>
        <dbReference type="ARBA" id="ARBA00023015"/>
    </source>
</evidence>
<keyword evidence="2" id="KW-0804">Transcription</keyword>
<dbReference type="SMART" id="SM00342">
    <property type="entry name" value="HTH_ARAC"/>
    <property type="match status" value="1"/>
</dbReference>
<evidence type="ECO:0000259" key="3">
    <source>
        <dbReference type="PROSITE" id="PS01124"/>
    </source>
</evidence>
<dbReference type="InterPro" id="IPR009057">
    <property type="entry name" value="Homeodomain-like_sf"/>
</dbReference>
<sequence length="302" mass="32762">MVEPGELAALIERYAPTDGDHKVCEKASLHRASQPSEPTHGVFGAAVCVVAQGRKQVLSGGSVLVYDALNYVVASVDLPVIGQVVEASPEAPYLSFRMTLDPAVIGDLLLQLGGEPALAQDAGPLVGAMAVSQVNPPLLDAVMRMVRLIDTPRDAAVLAPLIEREILYRMLLGDQGPRLAQIARADGRMRQVKRAIGWITQHFNQPFSIEELAAEARMSPSALHRHFKAVTALSPLQYQKQIRLQEARKLILAQRLDAGSAGHAVGYDSPSQFSREYARLFGAPPLRDAARLRGRPDMLLET</sequence>
<evidence type="ECO:0000256" key="2">
    <source>
        <dbReference type="ARBA" id="ARBA00023163"/>
    </source>
</evidence>
<dbReference type="InterPro" id="IPR018060">
    <property type="entry name" value="HTH_AraC"/>
</dbReference>
<proteinExistence type="predicted"/>
<dbReference type="PROSITE" id="PS01124">
    <property type="entry name" value="HTH_ARAC_FAMILY_2"/>
    <property type="match status" value="1"/>
</dbReference>
<dbReference type="Gene3D" id="1.10.10.60">
    <property type="entry name" value="Homeodomain-like"/>
    <property type="match status" value="1"/>
</dbReference>
<protein>
    <submittedName>
        <fullName evidence="4">AraC-like DNA-binding protein</fullName>
    </submittedName>
</protein>
<name>A0ABU1MZN0_9CAUL</name>
<dbReference type="Proteomes" id="UP001262754">
    <property type="component" value="Unassembled WGS sequence"/>
</dbReference>
<dbReference type="EMBL" id="JAVDRL010000006">
    <property type="protein sequence ID" value="MDR6531639.1"/>
    <property type="molecule type" value="Genomic_DNA"/>
</dbReference>
<evidence type="ECO:0000313" key="5">
    <source>
        <dbReference type="Proteomes" id="UP001262754"/>
    </source>
</evidence>
<dbReference type="Pfam" id="PF12833">
    <property type="entry name" value="HTH_18"/>
    <property type="match status" value="1"/>
</dbReference>
<evidence type="ECO:0000313" key="4">
    <source>
        <dbReference type="EMBL" id="MDR6531639.1"/>
    </source>
</evidence>
<dbReference type="PANTHER" id="PTHR43436">
    <property type="entry name" value="ARAC-FAMILY TRANSCRIPTIONAL REGULATOR"/>
    <property type="match status" value="1"/>
</dbReference>
<dbReference type="Pfam" id="PF06719">
    <property type="entry name" value="AraC_N"/>
    <property type="match status" value="1"/>
</dbReference>
<dbReference type="InterPro" id="IPR009594">
    <property type="entry name" value="Tscrpt_reg_HTH_AraC_N"/>
</dbReference>
<dbReference type="RefSeq" id="WP_056762111.1">
    <property type="nucleotide sequence ID" value="NZ_BMLD01000012.1"/>
</dbReference>
<reference evidence="4 5" key="1">
    <citation type="submission" date="2023-07" db="EMBL/GenBank/DDBJ databases">
        <title>Sorghum-associated microbial communities from plants grown in Nebraska, USA.</title>
        <authorList>
            <person name="Schachtman D."/>
        </authorList>
    </citation>
    <scope>NUCLEOTIDE SEQUENCE [LARGE SCALE GENOMIC DNA]</scope>
    <source>
        <strain evidence="4 5">DS2154</strain>
    </source>
</reference>